<evidence type="ECO:0000313" key="2">
    <source>
        <dbReference type="EMBL" id="KAL0579588.1"/>
    </source>
</evidence>
<dbReference type="EMBL" id="JBAHYK010000054">
    <property type="protein sequence ID" value="KAL0579588.1"/>
    <property type="molecule type" value="Genomic_DNA"/>
</dbReference>
<sequence length="380" mass="41758">MPPRTPTITSMTSTGIRHEHSFSMDREGHKWLMVTVQSRSRSTASAPAFLEGDTITGHLELDVNRPEAIKEVTIAVEGVLTSVQQDELKFLSMKTILWRPDGKSDKFFGKYAWGFTFTLPPQVAVGQAMYRLPPNYSEKTLSSTFVDYRLVANVKRGSFKPNITISQGFIYKPVSTPPPPSMRRQMAYRSGHAPPSPAEDPEGWKVLPTQSVRGRTLGRSVAEVRCTLAIALPLCYSAKSTIPLAMMMASNDEQSLAQLSNPSAVRVTLMKHVVTGPGEKKSNVVKVVAGRANFWSSNNNYGHGVRYLEGALEIPAGLQPSFEFPKLTVQYTVDLLPLGAWGPAQFDAHRETAVLSEYITLTMMQPSGSTTRLPASGLAR</sequence>
<dbReference type="InterPro" id="IPR014756">
    <property type="entry name" value="Ig_E-set"/>
</dbReference>
<protein>
    <recommendedName>
        <fullName evidence="4">Arrestin-like N-terminal domain-containing protein</fullName>
    </recommendedName>
</protein>
<dbReference type="SUPFAM" id="SSF81296">
    <property type="entry name" value="E set domains"/>
    <property type="match status" value="1"/>
</dbReference>
<comment type="caution">
    <text evidence="2">The sequence shown here is derived from an EMBL/GenBank/DDBJ whole genome shotgun (WGS) entry which is preliminary data.</text>
</comment>
<accession>A0ABR3FVR1</accession>
<name>A0ABR3FVR1_9AGAR</name>
<dbReference type="Gene3D" id="2.60.40.640">
    <property type="match status" value="1"/>
</dbReference>
<proteinExistence type="predicted"/>
<gene>
    <name evidence="2" type="ORF">V5O48_002426</name>
</gene>
<feature type="region of interest" description="Disordered" evidence="1">
    <location>
        <begin position="180"/>
        <end position="204"/>
    </location>
</feature>
<organism evidence="2 3">
    <name type="scientific">Marasmius crinis-equi</name>
    <dbReference type="NCBI Taxonomy" id="585013"/>
    <lineage>
        <taxon>Eukaryota</taxon>
        <taxon>Fungi</taxon>
        <taxon>Dikarya</taxon>
        <taxon>Basidiomycota</taxon>
        <taxon>Agaricomycotina</taxon>
        <taxon>Agaricomycetes</taxon>
        <taxon>Agaricomycetidae</taxon>
        <taxon>Agaricales</taxon>
        <taxon>Marasmiineae</taxon>
        <taxon>Marasmiaceae</taxon>
        <taxon>Marasmius</taxon>
    </lineage>
</organism>
<keyword evidence="3" id="KW-1185">Reference proteome</keyword>
<reference evidence="2 3" key="1">
    <citation type="submission" date="2024-02" db="EMBL/GenBank/DDBJ databases">
        <title>A draft genome for the cacao thread blight pathogen Marasmius crinis-equi.</title>
        <authorList>
            <person name="Cohen S.P."/>
            <person name="Baruah I.K."/>
            <person name="Amoako-Attah I."/>
            <person name="Bukari Y."/>
            <person name="Meinhardt L.W."/>
            <person name="Bailey B.A."/>
        </authorList>
    </citation>
    <scope>NUCLEOTIDE SEQUENCE [LARGE SCALE GENOMIC DNA]</scope>
    <source>
        <strain evidence="2 3">GH-76</strain>
    </source>
</reference>
<evidence type="ECO:0000256" key="1">
    <source>
        <dbReference type="SAM" id="MobiDB-lite"/>
    </source>
</evidence>
<dbReference type="Proteomes" id="UP001465976">
    <property type="component" value="Unassembled WGS sequence"/>
</dbReference>
<dbReference type="InterPro" id="IPR014752">
    <property type="entry name" value="Arrestin-like_C"/>
</dbReference>
<evidence type="ECO:0008006" key="4">
    <source>
        <dbReference type="Google" id="ProtNLM"/>
    </source>
</evidence>
<evidence type="ECO:0000313" key="3">
    <source>
        <dbReference type="Proteomes" id="UP001465976"/>
    </source>
</evidence>